<accession>A0ABS8YCV7</accession>
<dbReference type="Proteomes" id="UP001199916">
    <property type="component" value="Unassembled WGS sequence"/>
</dbReference>
<evidence type="ECO:0000313" key="2">
    <source>
        <dbReference type="EMBL" id="MCE5169843.1"/>
    </source>
</evidence>
<evidence type="ECO:0000313" key="3">
    <source>
        <dbReference type="Proteomes" id="UP001199916"/>
    </source>
</evidence>
<name>A0ABS8YCV7_9BACL</name>
<protein>
    <submittedName>
        <fullName evidence="2">IS110 family transposase</fullName>
    </submittedName>
</protein>
<proteinExistence type="predicted"/>
<organism evidence="2 3">
    <name type="scientific">Paenibacillus profundus</name>
    <dbReference type="NCBI Taxonomy" id="1173085"/>
    <lineage>
        <taxon>Bacteria</taxon>
        <taxon>Bacillati</taxon>
        <taxon>Bacillota</taxon>
        <taxon>Bacilli</taxon>
        <taxon>Bacillales</taxon>
        <taxon>Paenibacillaceae</taxon>
        <taxon>Paenibacillus</taxon>
    </lineage>
</organism>
<comment type="caution">
    <text evidence="2">The sequence shown here is derived from an EMBL/GenBank/DDBJ whole genome shotgun (WGS) entry which is preliminary data.</text>
</comment>
<sequence>MVNPLQVKRSKGTQLRKVKTDAADAWHLAEMNYRGDVKAHRSHRSSRLEMSRVTGSCGYHNWAKEHFKMEISFVFMYI</sequence>
<keyword evidence="3" id="KW-1185">Reference proteome</keyword>
<dbReference type="Pfam" id="PF01548">
    <property type="entry name" value="DEDD_Tnp_IS110"/>
    <property type="match status" value="1"/>
</dbReference>
<evidence type="ECO:0000259" key="1">
    <source>
        <dbReference type="Pfam" id="PF01548"/>
    </source>
</evidence>
<dbReference type="EMBL" id="JAJNBZ010000006">
    <property type="protein sequence ID" value="MCE5169843.1"/>
    <property type="molecule type" value="Genomic_DNA"/>
</dbReference>
<dbReference type="InterPro" id="IPR002525">
    <property type="entry name" value="Transp_IS110-like_N"/>
</dbReference>
<feature type="domain" description="Transposase IS110-like N-terminal" evidence="1">
    <location>
        <begin position="1"/>
        <end position="54"/>
    </location>
</feature>
<reference evidence="2 3" key="1">
    <citation type="submission" date="2021-11" db="EMBL/GenBank/DDBJ databases">
        <title>Draft genome sequence of Paenibacillus profundus YoMME, a new Gram-positive bacteria with exoelectrogenic properties.</title>
        <authorList>
            <person name="Hubenova Y."/>
            <person name="Hubenova E."/>
            <person name="Manasiev Y."/>
            <person name="Peykov S."/>
            <person name="Mitov M."/>
        </authorList>
    </citation>
    <scope>NUCLEOTIDE SEQUENCE [LARGE SCALE GENOMIC DNA]</scope>
    <source>
        <strain evidence="2 3">YoMME</strain>
    </source>
</reference>
<gene>
    <name evidence="2" type="ORF">LQV63_11015</name>
</gene>